<proteinExistence type="predicted"/>
<dbReference type="EMBL" id="AXCZ01000183">
    <property type="protein sequence ID" value="KGM09553.1"/>
    <property type="molecule type" value="Genomic_DNA"/>
</dbReference>
<feature type="domain" description="DUF58" evidence="3">
    <location>
        <begin position="219"/>
        <end position="395"/>
    </location>
</feature>
<feature type="transmembrane region" description="Helical" evidence="2">
    <location>
        <begin position="48"/>
        <end position="65"/>
    </location>
</feature>
<accession>A0A0A0BM07</accession>
<keyword evidence="2" id="KW-0472">Membrane</keyword>
<keyword evidence="2" id="KW-0812">Transmembrane</keyword>
<sequence>GPDPGPDPDRDGAPVAGEPWVAGESLVWCLAAGLVLLALGTLTGRPDVAVIGVPLVLGSLLPLWSRPRGPVWADVDRATGDSSRADGDGDSGRGAGGRPVLRAVLRLVAPPGGDGVRVRVSRPGYEHVEAVVHVPLRRELDLAAASVRTGVQETFTVEHQGIGAGAHLTGPVDRTEPEQVLVLPRGRTMPGLPLPRRLRGLTGQHESRRPGDGGGLRDVHPFSPGDSPRRVDWRVTARRSPDLDELYVRRTVSLAEAVVTLVVDSRDDVGPDPSTWSGQRPIRPDDATSLDLARQAAVTVAEGYLAAGDRVGVEDLGVRRRALRPGAGRRQLDRVVHQLALLRPEGDPPRRLRPPQIPSGALVFVFSTFLDGEAASLAQVWHRHGHRVVAVDVLPRVRQRTLDRRERLALRILTVEREDRMAQVLGAGVEIVHWADPAQATREIQQLARAHRRPGAGVGR</sequence>
<reference evidence="4 5" key="1">
    <citation type="submission" date="2013-08" db="EMBL/GenBank/DDBJ databases">
        <title>Genome sequencing of Cellulomonas bogoriensis 69B4.</title>
        <authorList>
            <person name="Chen F."/>
            <person name="Li Y."/>
            <person name="Wang G."/>
        </authorList>
    </citation>
    <scope>NUCLEOTIDE SEQUENCE [LARGE SCALE GENOMIC DNA]</scope>
    <source>
        <strain evidence="4 5">69B4</strain>
    </source>
</reference>
<dbReference type="Pfam" id="PF01882">
    <property type="entry name" value="DUF58"/>
    <property type="match status" value="1"/>
</dbReference>
<evidence type="ECO:0000256" key="1">
    <source>
        <dbReference type="SAM" id="MobiDB-lite"/>
    </source>
</evidence>
<feature type="compositionally biased region" description="Basic and acidic residues" evidence="1">
    <location>
        <begin position="205"/>
        <end position="220"/>
    </location>
</feature>
<dbReference type="PANTHER" id="PTHR33608:SF14">
    <property type="entry name" value="POSSIBLE CONSERVED SECRETED PROTEIN"/>
    <property type="match status" value="1"/>
</dbReference>
<dbReference type="RefSeq" id="WP_156968538.1">
    <property type="nucleotide sequence ID" value="NZ_AXCZ01000183.1"/>
</dbReference>
<dbReference type="OrthoDB" id="9776116at2"/>
<organism evidence="4 5">
    <name type="scientific">Cellulomonas bogoriensis 69B4 = DSM 16987</name>
    <dbReference type="NCBI Taxonomy" id="1386082"/>
    <lineage>
        <taxon>Bacteria</taxon>
        <taxon>Bacillati</taxon>
        <taxon>Actinomycetota</taxon>
        <taxon>Actinomycetes</taxon>
        <taxon>Micrococcales</taxon>
        <taxon>Cellulomonadaceae</taxon>
        <taxon>Cellulomonas</taxon>
    </lineage>
</organism>
<evidence type="ECO:0000313" key="4">
    <source>
        <dbReference type="EMBL" id="KGM09553.1"/>
    </source>
</evidence>
<evidence type="ECO:0000259" key="3">
    <source>
        <dbReference type="Pfam" id="PF01882"/>
    </source>
</evidence>
<keyword evidence="5" id="KW-1185">Reference proteome</keyword>
<evidence type="ECO:0000256" key="2">
    <source>
        <dbReference type="SAM" id="Phobius"/>
    </source>
</evidence>
<feature type="non-terminal residue" evidence="4">
    <location>
        <position position="1"/>
    </location>
</feature>
<feature type="region of interest" description="Disordered" evidence="1">
    <location>
        <begin position="74"/>
        <end position="97"/>
    </location>
</feature>
<feature type="transmembrane region" description="Helical" evidence="2">
    <location>
        <begin position="20"/>
        <end position="41"/>
    </location>
</feature>
<protein>
    <recommendedName>
        <fullName evidence="3">DUF58 domain-containing protein</fullName>
    </recommendedName>
</protein>
<dbReference type="PANTHER" id="PTHR33608">
    <property type="entry name" value="BLL2464 PROTEIN"/>
    <property type="match status" value="1"/>
</dbReference>
<feature type="compositionally biased region" description="Low complexity" evidence="1">
    <location>
        <begin position="186"/>
        <end position="203"/>
    </location>
</feature>
<dbReference type="Proteomes" id="UP000054314">
    <property type="component" value="Unassembled WGS sequence"/>
</dbReference>
<name>A0A0A0BM07_9CELL</name>
<keyword evidence="2" id="KW-1133">Transmembrane helix</keyword>
<feature type="compositionally biased region" description="Basic and acidic residues" evidence="1">
    <location>
        <begin position="74"/>
        <end position="91"/>
    </location>
</feature>
<evidence type="ECO:0000313" key="5">
    <source>
        <dbReference type="Proteomes" id="UP000054314"/>
    </source>
</evidence>
<comment type="caution">
    <text evidence="4">The sequence shown here is derived from an EMBL/GenBank/DDBJ whole genome shotgun (WGS) entry which is preliminary data.</text>
</comment>
<dbReference type="InterPro" id="IPR002881">
    <property type="entry name" value="DUF58"/>
</dbReference>
<gene>
    <name evidence="4" type="ORF">N869_05650</name>
</gene>
<feature type="region of interest" description="Disordered" evidence="1">
    <location>
        <begin position="186"/>
        <end position="230"/>
    </location>
</feature>
<dbReference type="AlphaFoldDB" id="A0A0A0BM07"/>